<proteinExistence type="predicted"/>
<feature type="transmembrane region" description="Helical" evidence="3">
    <location>
        <begin position="34"/>
        <end position="53"/>
    </location>
</feature>
<evidence type="ECO:0000256" key="1">
    <source>
        <dbReference type="ARBA" id="ARBA00012528"/>
    </source>
</evidence>
<dbReference type="GO" id="GO:0043709">
    <property type="term" value="P:cell adhesion involved in single-species biofilm formation"/>
    <property type="evidence" value="ECO:0007669"/>
    <property type="project" value="TreeGrafter"/>
</dbReference>
<dbReference type="InterPro" id="IPR029787">
    <property type="entry name" value="Nucleotide_cyclase"/>
</dbReference>
<dbReference type="SMART" id="SM00267">
    <property type="entry name" value="GGDEF"/>
    <property type="match status" value="1"/>
</dbReference>
<gene>
    <name evidence="5" type="ORF">SAMN05444168_6299</name>
</gene>
<comment type="catalytic activity">
    <reaction evidence="2">
        <text>2 GTP = 3',3'-c-di-GMP + 2 diphosphate</text>
        <dbReference type="Rhea" id="RHEA:24898"/>
        <dbReference type="ChEBI" id="CHEBI:33019"/>
        <dbReference type="ChEBI" id="CHEBI:37565"/>
        <dbReference type="ChEBI" id="CHEBI:58805"/>
        <dbReference type="EC" id="2.7.7.65"/>
    </reaction>
</comment>
<protein>
    <recommendedName>
        <fullName evidence="1">diguanylate cyclase</fullName>
        <ecNumber evidence="1">2.7.7.65</ecNumber>
    </recommendedName>
</protein>
<evidence type="ECO:0000256" key="2">
    <source>
        <dbReference type="ARBA" id="ARBA00034247"/>
    </source>
</evidence>
<dbReference type="GO" id="GO:0005886">
    <property type="term" value="C:plasma membrane"/>
    <property type="evidence" value="ECO:0007669"/>
    <property type="project" value="TreeGrafter"/>
</dbReference>
<dbReference type="OrthoDB" id="9803824at2"/>
<dbReference type="PANTHER" id="PTHR45138">
    <property type="entry name" value="REGULATORY COMPONENTS OF SENSORY TRANSDUCTION SYSTEM"/>
    <property type="match status" value="1"/>
</dbReference>
<dbReference type="Pfam" id="PF00990">
    <property type="entry name" value="GGDEF"/>
    <property type="match status" value="1"/>
</dbReference>
<organism evidence="5 6">
    <name type="scientific">Paraburkholderia phenazinium</name>
    <dbReference type="NCBI Taxonomy" id="60549"/>
    <lineage>
        <taxon>Bacteria</taxon>
        <taxon>Pseudomonadati</taxon>
        <taxon>Pseudomonadota</taxon>
        <taxon>Betaproteobacteria</taxon>
        <taxon>Burkholderiales</taxon>
        <taxon>Burkholderiaceae</taxon>
        <taxon>Paraburkholderia</taxon>
    </lineage>
</organism>
<feature type="transmembrane region" description="Helical" evidence="3">
    <location>
        <begin position="195"/>
        <end position="213"/>
    </location>
</feature>
<dbReference type="FunFam" id="3.30.70.270:FF:000001">
    <property type="entry name" value="Diguanylate cyclase domain protein"/>
    <property type="match status" value="1"/>
</dbReference>
<feature type="transmembrane region" description="Helical" evidence="3">
    <location>
        <begin position="97"/>
        <end position="115"/>
    </location>
</feature>
<dbReference type="Proteomes" id="UP000184693">
    <property type="component" value="Unassembled WGS sequence"/>
</dbReference>
<feature type="transmembrane region" description="Helical" evidence="3">
    <location>
        <begin position="228"/>
        <end position="247"/>
    </location>
</feature>
<dbReference type="NCBIfam" id="TIGR00254">
    <property type="entry name" value="GGDEF"/>
    <property type="match status" value="1"/>
</dbReference>
<dbReference type="GO" id="GO:0052621">
    <property type="term" value="F:diguanylate cyclase activity"/>
    <property type="evidence" value="ECO:0007669"/>
    <property type="project" value="UniProtKB-EC"/>
</dbReference>
<keyword evidence="3" id="KW-0812">Transmembrane</keyword>
<feature type="transmembrane region" description="Helical" evidence="3">
    <location>
        <begin position="287"/>
        <end position="305"/>
    </location>
</feature>
<dbReference type="GO" id="GO:1902201">
    <property type="term" value="P:negative regulation of bacterial-type flagellum-dependent cell motility"/>
    <property type="evidence" value="ECO:0007669"/>
    <property type="project" value="TreeGrafter"/>
</dbReference>
<feature type="transmembrane region" description="Helical" evidence="3">
    <location>
        <begin position="65"/>
        <end position="85"/>
    </location>
</feature>
<dbReference type="Gene3D" id="3.30.70.270">
    <property type="match status" value="1"/>
</dbReference>
<evidence type="ECO:0000313" key="5">
    <source>
        <dbReference type="EMBL" id="SIO52552.1"/>
    </source>
</evidence>
<dbReference type="InterPro" id="IPR050469">
    <property type="entry name" value="Diguanylate_Cyclase"/>
</dbReference>
<feature type="domain" description="GGDEF" evidence="4">
    <location>
        <begin position="361"/>
        <end position="496"/>
    </location>
</feature>
<dbReference type="EC" id="2.7.7.65" evidence="1"/>
<name>A0A1N6K7M1_9BURK</name>
<feature type="transmembrane region" description="Helical" evidence="3">
    <location>
        <begin position="7"/>
        <end position="28"/>
    </location>
</feature>
<dbReference type="PROSITE" id="PS50887">
    <property type="entry name" value="GGDEF"/>
    <property type="match status" value="1"/>
</dbReference>
<accession>A0A1N6K7M1</accession>
<dbReference type="InterPro" id="IPR043128">
    <property type="entry name" value="Rev_trsase/Diguanyl_cyclase"/>
</dbReference>
<dbReference type="PANTHER" id="PTHR45138:SF9">
    <property type="entry name" value="DIGUANYLATE CYCLASE DGCM-RELATED"/>
    <property type="match status" value="1"/>
</dbReference>
<feature type="transmembrane region" description="Helical" evidence="3">
    <location>
        <begin position="127"/>
        <end position="146"/>
    </location>
</feature>
<dbReference type="InterPro" id="IPR000160">
    <property type="entry name" value="GGDEF_dom"/>
</dbReference>
<evidence type="ECO:0000313" key="6">
    <source>
        <dbReference type="Proteomes" id="UP000184693"/>
    </source>
</evidence>
<feature type="transmembrane region" description="Helical" evidence="3">
    <location>
        <begin position="259"/>
        <end position="281"/>
    </location>
</feature>
<evidence type="ECO:0000256" key="3">
    <source>
        <dbReference type="SAM" id="Phobius"/>
    </source>
</evidence>
<dbReference type="SUPFAM" id="SSF55073">
    <property type="entry name" value="Nucleotide cyclase"/>
    <property type="match status" value="1"/>
</dbReference>
<evidence type="ECO:0000259" key="4">
    <source>
        <dbReference type="PROSITE" id="PS50887"/>
    </source>
</evidence>
<keyword evidence="3" id="KW-1133">Transmembrane helix</keyword>
<reference evidence="5 6" key="1">
    <citation type="submission" date="2016-11" db="EMBL/GenBank/DDBJ databases">
        <authorList>
            <person name="Jaros S."/>
            <person name="Januszkiewicz K."/>
            <person name="Wedrychowicz H."/>
        </authorList>
    </citation>
    <scope>NUCLEOTIDE SEQUENCE [LARGE SCALE GENOMIC DNA]</scope>
    <source>
        <strain evidence="5 6">GAS86</strain>
    </source>
</reference>
<feature type="transmembrane region" description="Helical" evidence="3">
    <location>
        <begin position="166"/>
        <end position="186"/>
    </location>
</feature>
<keyword evidence="3" id="KW-0472">Membrane</keyword>
<dbReference type="EMBL" id="FSRM01000002">
    <property type="protein sequence ID" value="SIO52552.1"/>
    <property type="molecule type" value="Genomic_DNA"/>
</dbReference>
<sequence>MRRPPKLTYLALIAVSLVCLHVICLLAFRAQATVVTYPFMVLAPSLACASCCWRAATELPASRSPWILLSAGMFLWTCGIFLSAWEDIFQHIPQSAAWFSDFSFFLYGVPVLLAVSSVSDKQRIPFFIWMDAAQALLTGFLLYVSIFSVVPFSDAPLEPVSATTLVLTYNAENVILAIAASLRLLAQPRGQERRFYALLFCFLWIYAVAAYVYNNWAASTDGHAPMDILVDLPFLFLAVAAVASRPSRPLLEEVKHKQALALFIENVSPIFYTVALLALSISLIHEHFYAGTVGIFTALVVYATRSTTLQARYIRVQRELHEARDRLEQMALTDALTNTANRRRFDDALTLEWNRAVRNRHPLALLLIDIDYFKMLNDRYGHPAGDRCLVSVALALQSALPRSGDLLARYGGEEFAAILPSTDEAGARLVALTMQDAIRALKIRNETSTGLFVTVSVGIAVFESAHAGTAEIIEAADQALYRAKQLGRNRIEATAQHDFLRNGTQ</sequence>
<dbReference type="AlphaFoldDB" id="A0A1N6K7M1"/>
<dbReference type="RefSeq" id="WP_074268149.1">
    <property type="nucleotide sequence ID" value="NZ_FSRM01000002.1"/>
</dbReference>
<dbReference type="CDD" id="cd01949">
    <property type="entry name" value="GGDEF"/>
    <property type="match status" value="1"/>
</dbReference>